<dbReference type="EMBL" id="KN822116">
    <property type="protein sequence ID" value="KIM56473.1"/>
    <property type="molecule type" value="Genomic_DNA"/>
</dbReference>
<dbReference type="HOGENOM" id="CLU_025589_0_0_1"/>
<feature type="compositionally biased region" description="Acidic residues" evidence="1">
    <location>
        <begin position="288"/>
        <end position="303"/>
    </location>
</feature>
<keyword evidence="4" id="KW-1185">Reference proteome</keyword>
<feature type="region of interest" description="Disordered" evidence="1">
    <location>
        <begin position="210"/>
        <end position="317"/>
    </location>
</feature>
<dbReference type="AlphaFoldDB" id="A0A0C2Z3H9"/>
<reference evidence="3 4" key="1">
    <citation type="submission" date="2014-04" db="EMBL/GenBank/DDBJ databases">
        <authorList>
            <consortium name="DOE Joint Genome Institute"/>
            <person name="Kuo A."/>
            <person name="Kohler A."/>
            <person name="Nagy L.G."/>
            <person name="Floudas D."/>
            <person name="Copeland A."/>
            <person name="Barry K.W."/>
            <person name="Cichocki N."/>
            <person name="Veneault-Fourrey C."/>
            <person name="LaButti K."/>
            <person name="Lindquist E.A."/>
            <person name="Lipzen A."/>
            <person name="Lundell T."/>
            <person name="Morin E."/>
            <person name="Murat C."/>
            <person name="Sun H."/>
            <person name="Tunlid A."/>
            <person name="Henrissat B."/>
            <person name="Grigoriev I.V."/>
            <person name="Hibbett D.S."/>
            <person name="Martin F."/>
            <person name="Nordberg H.P."/>
            <person name="Cantor M.N."/>
            <person name="Hua S.X."/>
        </authorList>
    </citation>
    <scope>NUCLEOTIDE SEQUENCE [LARGE SCALE GENOMIC DNA]</scope>
    <source>
        <strain evidence="3 4">Foug A</strain>
    </source>
</reference>
<gene>
    <name evidence="3" type="ORF">SCLCIDRAFT_29605</name>
</gene>
<organism evidence="3 4">
    <name type="scientific">Scleroderma citrinum Foug A</name>
    <dbReference type="NCBI Taxonomy" id="1036808"/>
    <lineage>
        <taxon>Eukaryota</taxon>
        <taxon>Fungi</taxon>
        <taxon>Dikarya</taxon>
        <taxon>Basidiomycota</taxon>
        <taxon>Agaricomycotina</taxon>
        <taxon>Agaricomycetes</taxon>
        <taxon>Agaricomycetidae</taxon>
        <taxon>Boletales</taxon>
        <taxon>Sclerodermatineae</taxon>
        <taxon>Sclerodermataceae</taxon>
        <taxon>Scleroderma</taxon>
    </lineage>
</organism>
<feature type="compositionally biased region" description="Basic and acidic residues" evidence="1">
    <location>
        <begin position="228"/>
        <end position="239"/>
    </location>
</feature>
<proteinExistence type="predicted"/>
<dbReference type="InterPro" id="IPR005824">
    <property type="entry name" value="KOW"/>
</dbReference>
<dbReference type="InParanoid" id="A0A0C2Z3H9"/>
<feature type="region of interest" description="Disordered" evidence="1">
    <location>
        <begin position="170"/>
        <end position="191"/>
    </location>
</feature>
<sequence>MLVDAAYLWLEKYAKNEVTLFLVEQKIELELAMVGVVYQGDLWEDILEHMVVSPMGWQEVQAAWQAAKASFKDVRAWRFIQAWVSGHMNLQAIDAMEVVFGPRFIHAEWMDILLTMINVWENDEDGSKTRALFKKIVTDRNLSLPPLPSQECHLVVHDLLPLGQDDDHFGWGSDSSKKQKRRKAKSSGMDRDTRLLHLNLGVINLTGLEDADETPKAGPSKVSQKRKRDGDGDSVEARSLKASQSQEQRLDTRKRGSDKDGPSKALQKRWKTHNSQSISRFLDVSALDGEDEEDDEDEEDYGGDDMPTVGHSQLLSSGQVSFASRVDNICRRYESGRGGDPSNDTPHPSTFTLSIPDATVHVYKVDIMTNSAAHYIGEVLERKSFKVTHGYHQSLYVEAASPRAINTSVPPSHRSIIWRITLVPPEEVASLYSPHEVFASAFWVRFKRGIYKNDIGYVLSRDGDQVDILVTPRDRPYDSDLHKLFFDADAARLAKYTVTVEKQALEVVEVPHPDDLAFHLLVGINPSLVSQTIKIFSAQLWREGDLVCVMEGELRNTPGHIISIDLENKSAAVEIDYRGLVNYSCPIFELQRVYKHGDSVKIFAGPEKGTSGCILDHRGENLILTVSRHGEMTEVEVDPMLVHSYMPDHMVSETQSKSEIVRSLFRDRGEVI</sequence>
<dbReference type="SMART" id="SM00739">
    <property type="entry name" value="KOW"/>
    <property type="match status" value="3"/>
</dbReference>
<accession>A0A0C2Z3H9</accession>
<evidence type="ECO:0000313" key="3">
    <source>
        <dbReference type="EMBL" id="KIM56473.1"/>
    </source>
</evidence>
<evidence type="ECO:0000313" key="4">
    <source>
        <dbReference type="Proteomes" id="UP000053989"/>
    </source>
</evidence>
<evidence type="ECO:0000256" key="1">
    <source>
        <dbReference type="SAM" id="MobiDB-lite"/>
    </source>
</evidence>
<evidence type="ECO:0000259" key="2">
    <source>
        <dbReference type="SMART" id="SM00739"/>
    </source>
</evidence>
<dbReference type="OrthoDB" id="3048815at2759"/>
<feature type="domain" description="KOW" evidence="2">
    <location>
        <begin position="540"/>
        <end position="567"/>
    </location>
</feature>
<dbReference type="Proteomes" id="UP000053989">
    <property type="component" value="Unassembled WGS sequence"/>
</dbReference>
<name>A0A0C2Z3H9_9AGAM</name>
<feature type="domain" description="KOW" evidence="2">
    <location>
        <begin position="593"/>
        <end position="620"/>
    </location>
</feature>
<feature type="compositionally biased region" description="Basic and acidic residues" evidence="1">
    <location>
        <begin position="248"/>
        <end position="262"/>
    </location>
</feature>
<feature type="domain" description="KOW" evidence="2">
    <location>
        <begin position="437"/>
        <end position="464"/>
    </location>
</feature>
<reference evidence="4" key="2">
    <citation type="submission" date="2015-01" db="EMBL/GenBank/DDBJ databases">
        <title>Evolutionary Origins and Diversification of the Mycorrhizal Mutualists.</title>
        <authorList>
            <consortium name="DOE Joint Genome Institute"/>
            <consortium name="Mycorrhizal Genomics Consortium"/>
            <person name="Kohler A."/>
            <person name="Kuo A."/>
            <person name="Nagy L.G."/>
            <person name="Floudas D."/>
            <person name="Copeland A."/>
            <person name="Barry K.W."/>
            <person name="Cichocki N."/>
            <person name="Veneault-Fourrey C."/>
            <person name="LaButti K."/>
            <person name="Lindquist E.A."/>
            <person name="Lipzen A."/>
            <person name="Lundell T."/>
            <person name="Morin E."/>
            <person name="Murat C."/>
            <person name="Riley R."/>
            <person name="Ohm R."/>
            <person name="Sun H."/>
            <person name="Tunlid A."/>
            <person name="Henrissat B."/>
            <person name="Grigoriev I.V."/>
            <person name="Hibbett D.S."/>
            <person name="Martin F."/>
        </authorList>
    </citation>
    <scope>NUCLEOTIDE SEQUENCE [LARGE SCALE GENOMIC DNA]</scope>
    <source>
        <strain evidence="4">Foug A</strain>
    </source>
</reference>
<protein>
    <recommendedName>
        <fullName evidence="2">KOW domain-containing protein</fullName>
    </recommendedName>
</protein>